<proteinExistence type="predicted"/>
<protein>
    <recommendedName>
        <fullName evidence="1">MJ1316 RNA cyclic group end recognition domain-containing protein</fullName>
    </recommendedName>
</protein>
<evidence type="ECO:0000259" key="1">
    <source>
        <dbReference type="Pfam" id="PF04457"/>
    </source>
</evidence>
<evidence type="ECO:0000313" key="3">
    <source>
        <dbReference type="Proteomes" id="UP000244093"/>
    </source>
</evidence>
<accession>A0A2R7Y3W8</accession>
<organism evidence="2 3">
    <name type="scientific">Zestosphaera tikiterensis</name>
    <dbReference type="NCBI Taxonomy" id="1973259"/>
    <lineage>
        <taxon>Archaea</taxon>
        <taxon>Thermoproteota</taxon>
        <taxon>Thermoprotei</taxon>
        <taxon>Desulfurococcales</taxon>
        <taxon>Desulfurococcaceae</taxon>
        <taxon>Zestosphaera</taxon>
    </lineage>
</organism>
<dbReference type="EMBL" id="NBVN01000004">
    <property type="protein sequence ID" value="PUA32256.1"/>
    <property type="molecule type" value="Genomic_DNA"/>
</dbReference>
<dbReference type="Proteomes" id="UP000244093">
    <property type="component" value="Unassembled WGS sequence"/>
</dbReference>
<dbReference type="InterPro" id="IPR040459">
    <property type="entry name" value="MJ1316"/>
</dbReference>
<reference evidence="2" key="1">
    <citation type="submission" date="2017-04" db="EMBL/GenBank/DDBJ databases">
        <authorList>
            <person name="Afonso C.L."/>
            <person name="Miller P.J."/>
            <person name="Scott M.A."/>
            <person name="Spackman E."/>
            <person name="Goraichik I."/>
            <person name="Dimitrov K.M."/>
            <person name="Suarez D.L."/>
            <person name="Swayne D.E."/>
        </authorList>
    </citation>
    <scope>NUCLEOTIDE SEQUENCE</scope>
    <source>
        <strain evidence="2">NZ3</strain>
    </source>
</reference>
<comment type="caution">
    <text evidence="2">The sequence shown here is derived from an EMBL/GenBank/DDBJ whole genome shotgun (WGS) entry which is preliminary data.</text>
</comment>
<name>A0A2R7Y3W8_9CREN</name>
<sequence>MRLRKVEVREVLKKIIYSSSSVELSEYSVLIVNRGTENNVMELPLKPDVKLLKDRILFNDLTIPLHRIIEIRRKGVAIWRRRA</sequence>
<feature type="domain" description="MJ1316 RNA cyclic group end recognition" evidence="1">
    <location>
        <begin position="7"/>
        <end position="81"/>
    </location>
</feature>
<dbReference type="AlphaFoldDB" id="A0A2R7Y3W8"/>
<dbReference type="Pfam" id="PF04457">
    <property type="entry name" value="MJ1316"/>
    <property type="match status" value="1"/>
</dbReference>
<gene>
    <name evidence="2" type="ORF">B7O98_06200</name>
</gene>
<evidence type="ECO:0000313" key="2">
    <source>
        <dbReference type="EMBL" id="PUA32256.1"/>
    </source>
</evidence>
<reference evidence="2" key="2">
    <citation type="journal article" date="2018" name="Syst. Appl. Microbiol.">
        <title>A new symbiotic nanoarchaeote (Candidatus Nanoclepta minutus) and its host (Zestosphaera tikiterensis gen. nov., sp. nov.) from a New Zealand hot spring.</title>
        <authorList>
            <person name="St John E."/>
            <person name="Liu Y."/>
            <person name="Podar M."/>
            <person name="Stott M.B."/>
            <person name="Meneghin J."/>
            <person name="Chen Z."/>
            <person name="Lagutin K."/>
            <person name="Mitchell K."/>
            <person name="Reysenbach A.L."/>
        </authorList>
    </citation>
    <scope>NUCLEOTIDE SEQUENCE [LARGE SCALE GENOMIC DNA]</scope>
    <source>
        <strain evidence="2">NZ3</strain>
    </source>
</reference>